<evidence type="ECO:0000256" key="1">
    <source>
        <dbReference type="SAM" id="MobiDB-lite"/>
    </source>
</evidence>
<evidence type="ECO:0000313" key="3">
    <source>
        <dbReference type="EMBL" id="MEQ2220697.1"/>
    </source>
</evidence>
<dbReference type="PANTHER" id="PTHR46001">
    <property type="entry name" value="TIAM (MAMMALIAN TUMOR INVASION AND METASTASIS FACTOR) HOMOLOG"/>
    <property type="match status" value="1"/>
</dbReference>
<dbReference type="Pfam" id="PF23014">
    <property type="entry name" value="PH_Tiam1"/>
    <property type="match status" value="1"/>
</dbReference>
<reference evidence="3 4" key="1">
    <citation type="submission" date="2021-06" db="EMBL/GenBank/DDBJ databases">
        <authorList>
            <person name="Palmer J.M."/>
        </authorList>
    </citation>
    <scope>NUCLEOTIDE SEQUENCE [LARGE SCALE GENOMIC DNA]</scope>
    <source>
        <strain evidence="4">if_2019</strain>
        <tissue evidence="3">Muscle</tissue>
    </source>
</reference>
<protein>
    <recommendedName>
        <fullName evidence="2">DH domain-containing protein</fullName>
    </recommendedName>
</protein>
<dbReference type="CDD" id="cd00160">
    <property type="entry name" value="RhoGEF"/>
    <property type="match status" value="1"/>
</dbReference>
<organism evidence="3 4">
    <name type="scientific">Ilyodon furcidens</name>
    <name type="common">goldbreast splitfin</name>
    <dbReference type="NCBI Taxonomy" id="33524"/>
    <lineage>
        <taxon>Eukaryota</taxon>
        <taxon>Metazoa</taxon>
        <taxon>Chordata</taxon>
        <taxon>Craniata</taxon>
        <taxon>Vertebrata</taxon>
        <taxon>Euteleostomi</taxon>
        <taxon>Actinopterygii</taxon>
        <taxon>Neopterygii</taxon>
        <taxon>Teleostei</taxon>
        <taxon>Neoteleostei</taxon>
        <taxon>Acanthomorphata</taxon>
        <taxon>Ovalentaria</taxon>
        <taxon>Atherinomorphae</taxon>
        <taxon>Cyprinodontiformes</taxon>
        <taxon>Goodeidae</taxon>
        <taxon>Ilyodon</taxon>
    </lineage>
</organism>
<dbReference type="InterPro" id="IPR055230">
    <property type="entry name" value="PH_Tiam1/2"/>
</dbReference>
<dbReference type="CDD" id="cd01255">
    <property type="entry name" value="PH2_Tiam1_2"/>
    <property type="match status" value="1"/>
</dbReference>
<dbReference type="Gene3D" id="2.30.29.30">
    <property type="entry name" value="Pleckstrin-homology domain (PH domain)/Phosphotyrosine-binding domain (PTB)"/>
    <property type="match status" value="1"/>
</dbReference>
<accession>A0ABV0SJF6</accession>
<dbReference type="PROSITE" id="PS00741">
    <property type="entry name" value="DH_1"/>
    <property type="match status" value="1"/>
</dbReference>
<dbReference type="Proteomes" id="UP001482620">
    <property type="component" value="Unassembled WGS sequence"/>
</dbReference>
<dbReference type="SMART" id="SM00325">
    <property type="entry name" value="RhoGEF"/>
    <property type="match status" value="1"/>
</dbReference>
<feature type="region of interest" description="Disordered" evidence="1">
    <location>
        <begin position="695"/>
        <end position="782"/>
    </location>
</feature>
<dbReference type="Gene3D" id="1.20.900.10">
    <property type="entry name" value="Dbl homology (DH) domain"/>
    <property type="match status" value="1"/>
</dbReference>
<proteinExistence type="predicted"/>
<dbReference type="SUPFAM" id="SSF50729">
    <property type="entry name" value="PH domain-like"/>
    <property type="match status" value="1"/>
</dbReference>
<name>A0ABV0SJF6_9TELE</name>
<keyword evidence="4" id="KW-1185">Reference proteome</keyword>
<dbReference type="SUPFAM" id="SSF48065">
    <property type="entry name" value="DBL homology domain (DH-domain)"/>
    <property type="match status" value="1"/>
</dbReference>
<dbReference type="InterPro" id="IPR043537">
    <property type="entry name" value="Tiam1/Tiam2/Sif"/>
</dbReference>
<dbReference type="InterPro" id="IPR011993">
    <property type="entry name" value="PH-like_dom_sf"/>
</dbReference>
<feature type="domain" description="DH" evidence="2">
    <location>
        <begin position="285"/>
        <end position="479"/>
    </location>
</feature>
<dbReference type="EMBL" id="JAHRIQ010000531">
    <property type="protein sequence ID" value="MEQ2220697.1"/>
    <property type="molecule type" value="Genomic_DNA"/>
</dbReference>
<dbReference type="PANTHER" id="PTHR46001:SF5">
    <property type="entry name" value="RHO GUANINE NUCLEOTIDE EXCHANGE FACTOR TIAM2"/>
    <property type="match status" value="1"/>
</dbReference>
<dbReference type="InterPro" id="IPR000219">
    <property type="entry name" value="DH_dom"/>
</dbReference>
<gene>
    <name evidence="3" type="ORF">ILYODFUR_008039</name>
</gene>
<dbReference type="Pfam" id="PF00621">
    <property type="entry name" value="RhoGEF"/>
    <property type="match status" value="1"/>
</dbReference>
<feature type="compositionally biased region" description="Polar residues" evidence="1">
    <location>
        <begin position="723"/>
        <end position="750"/>
    </location>
</feature>
<dbReference type="InterPro" id="IPR001331">
    <property type="entry name" value="GDS_CDC24_CS"/>
</dbReference>
<comment type="caution">
    <text evidence="3">The sequence shown here is derived from an EMBL/GenBank/DDBJ whole genome shotgun (WGS) entry which is preliminary data.</text>
</comment>
<dbReference type="PROSITE" id="PS50010">
    <property type="entry name" value="DH_2"/>
    <property type="match status" value="1"/>
</dbReference>
<feature type="compositionally biased region" description="Acidic residues" evidence="1">
    <location>
        <begin position="757"/>
        <end position="766"/>
    </location>
</feature>
<dbReference type="InterPro" id="IPR035899">
    <property type="entry name" value="DBL_dom_sf"/>
</dbReference>
<evidence type="ECO:0000259" key="2">
    <source>
        <dbReference type="PROSITE" id="PS50010"/>
    </source>
</evidence>
<evidence type="ECO:0000313" key="4">
    <source>
        <dbReference type="Proteomes" id="UP001482620"/>
    </source>
</evidence>
<sequence length="908" mass="101835">MPTFRGGKLHRKGCSLARRTRRHAAAAWRLLYRLLFMVTRTLGEVVTLYGLMFDVSGRFQRNSSPFTSHVVRTQALSYLLRSRDQKSRYRYRKKFNGNTCIASRAESSRAKSSQWKRGICVAVSPLSVCLVGVFPKDMQSVLTFWEVHLWSDHAIMSQLMSRWLINGSLDCLWTPGEFVVGWQLTPVPELNDSGCNTLLASCECMCFDAHSVRTEGLLIHVCCCTRFARSVDTVCTIYNSYQEGSAAGGVMDDLKETQGGESGSGPAREGVLLRPCPKHMSVTERLRKVIQELVDTEKSYVKDLGCLFDIYLKPLQSETFLTQDEMESLFGSLPEMLDFQRVFLQTLEERIPSKPDLSTLETPSQFKKLLFSLGGSFLYYADHFKLYCGFCANHIKVQQVLKKAKTDQAFKEFLDAKNPTKQHSSTLESYLIKPVQRVLKYPLLLRELVSLTDADSEEHYHLTEALKAMEKVASHINEMQKIYEDFGSVFDQLVAEQTGHDKEVTEISMGEFLMHSSVVWLNPHPSLGRMRKDPEMTVFVFKKAVILVYRENYKLKKKMINPRSGLCHGDLDPFKFRWLIPLSALQVRLGNTAGTGTESSCIWELIHSKSEVEGRPETVFQLCSSVPENKVNIIKVIRSILRENIRRNMRSEGTLERGCKEHLVPLHKTLPSTAKLGSSRASWLCKQPLEVSFQAGNPKLGPDSDDGSLSSGTYSFSGAPPVCTSSDVQSSTVPQNWSQAQKSDSQPRSTSVKESDILSDEDDDGFSEGGTRRDSGDSSSPASAIEAQFLHLKLSEDAVSKCILAPCVQPEGIGDTPEIKHKLVQRQSGVRRKNYSLRKNQGALLHMKQQNRPLDGQTDPASPCVVVDLNTLLEREFSVQSLTSVVNEDCFFDRAESCATDSGNTMST</sequence>